<evidence type="ECO:0000313" key="1">
    <source>
        <dbReference type="EMBL" id="MBX61248.1"/>
    </source>
</evidence>
<dbReference type="AlphaFoldDB" id="A0A2P2Q2M3"/>
<protein>
    <submittedName>
        <fullName evidence="1">Uncharacterized protein</fullName>
    </submittedName>
</protein>
<organism evidence="1">
    <name type="scientific">Rhizophora mucronata</name>
    <name type="common">Asiatic mangrove</name>
    <dbReference type="NCBI Taxonomy" id="61149"/>
    <lineage>
        <taxon>Eukaryota</taxon>
        <taxon>Viridiplantae</taxon>
        <taxon>Streptophyta</taxon>
        <taxon>Embryophyta</taxon>
        <taxon>Tracheophyta</taxon>
        <taxon>Spermatophyta</taxon>
        <taxon>Magnoliopsida</taxon>
        <taxon>eudicotyledons</taxon>
        <taxon>Gunneridae</taxon>
        <taxon>Pentapetalae</taxon>
        <taxon>rosids</taxon>
        <taxon>fabids</taxon>
        <taxon>Malpighiales</taxon>
        <taxon>Rhizophoraceae</taxon>
        <taxon>Rhizophora</taxon>
    </lineage>
</organism>
<name>A0A2P2Q2M3_RHIMU</name>
<dbReference type="InterPro" id="IPR027902">
    <property type="entry name" value="DUF4487"/>
</dbReference>
<reference evidence="1" key="1">
    <citation type="submission" date="2018-02" db="EMBL/GenBank/DDBJ databases">
        <title>Rhizophora mucronata_Transcriptome.</title>
        <authorList>
            <person name="Meera S.P."/>
            <person name="Sreeshan A."/>
            <person name="Augustine A."/>
        </authorList>
    </citation>
    <scope>NUCLEOTIDE SEQUENCE</scope>
    <source>
        <tissue evidence="1">Leaf</tissue>
    </source>
</reference>
<dbReference type="PANTHER" id="PTHR36702">
    <property type="entry name" value="HOLLIDAY JUNCTION RESOLVASE"/>
    <property type="match status" value="1"/>
</dbReference>
<sequence length="1008" mass="112861">MEGESCSRRLQSLLEAIKSSDVVETRVQLLAELGELEFPEKSNLTSLLECLTVLWEDFTCLDASQCMLNNTILNVASKHIDSDISGCVVPFLALGMKASQWCGKHLKMTLMSTEESQEGEHCNLFFQLLLDFLIFSAKVIVSLSSRPVLPDTASMSSVGRFILEQLNLIKELVSEIKRINLIVSGVLEVTQTVIEAVMKLCKGYFLAVNWGCCDPWPEEDESGMDHEEAHIKNHVITITKTAIEKLCELGVLAANDGGSLVTILNLSWKGVVTILRLGRGPISKVVCVQDIIVSLLLLVSESLKFAAESWSSTLKEAISVTEARRTFLPVKFYLINVVKISSLYPCQSYLVYRDITNCLLMISTFKIILSYEKLLKSVSEVLSELLEMTSVDLLNSLLNSSEVKKELKFQFLERMFSDECSSIHVLEGSSGYNCTRSKVEIFPVSCEAMQGVRQLLLGRVALFHVLLSNSIGFEEDVQIIITRKLGWLLNILVDEEIYSSILDLQIPVAYVSGGTIELVWQPMFFALLHGLKTFMIAVSSSSAWVELQEFLVENLFHPHFLCWEIIMELWCFWARNSEMEVINSIIHQLCSLMKLLASPESFLIPGSPLRKMAQIICLLLNNCTTSVVEHTYNSLIADEKSQLSSVISGTLLLEGFPLNSLSENIKSVAKQKMIMDYFSFIGSFDGSLWTACTPAVGIPVFAISASLQSQQISISDVDIKTLKFLVAIIHKFRKSVDEQLRDHYHKLISETLAIISNVRNLYESDEMEEVILELKNLFISGSAASDTQLCLCKPYLALFMGGLGDMKMSENNDCAKSSAVWELYHMLFRERHWALVHLAIATFGYFAARTSCNQLWRFVPHDAALSYDLISGNEASEERFMSELKAFLEKEMALTSITPSSEQLELLVKEGMLLKKMIQKIESVNVETLDSESMEIDVENQSNKRRKLPDGIGKGMELLQSGLKVIGDGLSQWQQNNLESSELHEKLLAHFSRLEDAVGHLAILGGKV</sequence>
<accession>A0A2P2Q2M3</accession>
<dbReference type="PANTHER" id="PTHR36702:SF1">
    <property type="entry name" value="HOLLIDAY JUNCTION RESOLVASE"/>
    <property type="match status" value="1"/>
</dbReference>
<dbReference type="EMBL" id="GGEC01080764">
    <property type="protein sequence ID" value="MBX61248.1"/>
    <property type="molecule type" value="Transcribed_RNA"/>
</dbReference>
<dbReference type="Pfam" id="PF14868">
    <property type="entry name" value="DUF4487"/>
    <property type="match status" value="1"/>
</dbReference>
<proteinExistence type="predicted"/>